<organism evidence="1 2">
    <name type="scientific">Caballeronia mineralivorans PML1(12)</name>
    <dbReference type="NCBI Taxonomy" id="908627"/>
    <lineage>
        <taxon>Bacteria</taxon>
        <taxon>Pseudomonadati</taxon>
        <taxon>Pseudomonadota</taxon>
        <taxon>Betaproteobacteria</taxon>
        <taxon>Burkholderiales</taxon>
        <taxon>Burkholderiaceae</taxon>
        <taxon>Caballeronia</taxon>
    </lineage>
</organism>
<evidence type="ECO:0000313" key="1">
    <source>
        <dbReference type="EMBL" id="KLU21902.1"/>
    </source>
</evidence>
<comment type="caution">
    <text evidence="1">The sequence shown here is derived from an EMBL/GenBank/DDBJ whole genome shotgun (WGS) entry which is preliminary data.</text>
</comment>
<name>A0A0J1CMF4_9BURK</name>
<dbReference type="EMBL" id="AEJF01000196">
    <property type="protein sequence ID" value="KLU21902.1"/>
    <property type="molecule type" value="Genomic_DNA"/>
</dbReference>
<keyword evidence="2" id="KW-1185">Reference proteome</keyword>
<reference evidence="1 2" key="1">
    <citation type="journal article" date="2015" name="Genome Announc.">
        <title>Draft Genome Sequence of Burkholderia sp. Strain PML1(12), an Ectomycorrhizosphere-Inhabiting Bacterium with Effective Mineral-Weathering Ability.</title>
        <authorList>
            <person name="Uroz S."/>
            <person name="Oger P."/>
        </authorList>
    </citation>
    <scope>NUCLEOTIDE SEQUENCE [LARGE SCALE GENOMIC DNA]</scope>
    <source>
        <strain evidence="2">PML1(12)</strain>
    </source>
</reference>
<sequence length="112" mass="12642">MQHAFSRSSGPRFEDSLEEWLPGLELTHILHISSTLDLDAVTSVLSCIKDVQDAVDGWTIARIGAVLDQRITMRGISEGRVRSLREQLTQLDKGLRIRLEHQCNRPVQHASK</sequence>
<accession>A0A0J1CMF4</accession>
<dbReference type="Proteomes" id="UP000035963">
    <property type="component" value="Unassembled WGS sequence"/>
</dbReference>
<dbReference type="RefSeq" id="WP_047896508.1">
    <property type="nucleotide sequence ID" value="NZ_AEJF01000196.1"/>
</dbReference>
<evidence type="ECO:0000313" key="2">
    <source>
        <dbReference type="Proteomes" id="UP000035963"/>
    </source>
</evidence>
<proteinExistence type="predicted"/>
<dbReference type="OrthoDB" id="9006718at2"/>
<gene>
    <name evidence="1" type="ORF">EOS_33505</name>
</gene>
<protein>
    <submittedName>
        <fullName evidence="1">Uncharacterized protein</fullName>
    </submittedName>
</protein>
<dbReference type="AlphaFoldDB" id="A0A0J1CMF4"/>
<dbReference type="PATRIC" id="fig|908627.4.peg.7488"/>